<dbReference type="GO" id="GO:0016787">
    <property type="term" value="F:hydrolase activity"/>
    <property type="evidence" value="ECO:0007669"/>
    <property type="project" value="UniProtKB-KW"/>
</dbReference>
<evidence type="ECO:0000256" key="1">
    <source>
        <dbReference type="ARBA" id="ARBA00001946"/>
    </source>
</evidence>
<dbReference type="Proteomes" id="UP000886824">
    <property type="component" value="Unassembled WGS sequence"/>
</dbReference>
<sequence length="155" mass="17467">MEHRRFGQREPGAVYRDRVGAYAVILDKAGNVALVEAPAAGGPERGLFLPGGGIEPGETLEECLRRECLEELGREIELKGPLCTGEEYLFAPSDRRHLHVTGYCYRVSLGARVQEPIEQDHVLKWVPAEQGAADMFLNYQSWAVRLAWEERMQEK</sequence>
<dbReference type="InterPro" id="IPR000086">
    <property type="entry name" value="NUDIX_hydrolase_dom"/>
</dbReference>
<name>A0A9D1Z1Q1_9FIRM</name>
<feature type="domain" description="Nudix hydrolase" evidence="4">
    <location>
        <begin position="16"/>
        <end position="150"/>
    </location>
</feature>
<dbReference type="PANTHER" id="PTHR43046:SF12">
    <property type="entry name" value="GDP-MANNOSE MANNOSYL HYDROLASE"/>
    <property type="match status" value="1"/>
</dbReference>
<evidence type="ECO:0000313" key="5">
    <source>
        <dbReference type="EMBL" id="HIY72369.1"/>
    </source>
</evidence>
<proteinExistence type="predicted"/>
<reference evidence="5" key="1">
    <citation type="journal article" date="2021" name="PeerJ">
        <title>Extensive microbial diversity within the chicken gut microbiome revealed by metagenomics and culture.</title>
        <authorList>
            <person name="Gilroy R."/>
            <person name="Ravi A."/>
            <person name="Getino M."/>
            <person name="Pursley I."/>
            <person name="Horton D.L."/>
            <person name="Alikhan N.F."/>
            <person name="Baker D."/>
            <person name="Gharbi K."/>
            <person name="Hall N."/>
            <person name="Watson M."/>
            <person name="Adriaenssens E.M."/>
            <person name="Foster-Nyarko E."/>
            <person name="Jarju S."/>
            <person name="Secka A."/>
            <person name="Antonio M."/>
            <person name="Oren A."/>
            <person name="Chaudhuri R.R."/>
            <person name="La Ragione R."/>
            <person name="Hildebrand F."/>
            <person name="Pallen M.J."/>
        </authorList>
    </citation>
    <scope>NUCLEOTIDE SEQUENCE</scope>
    <source>
        <strain evidence="5">CHK33-7979</strain>
    </source>
</reference>
<dbReference type="Pfam" id="PF00293">
    <property type="entry name" value="NUDIX"/>
    <property type="match status" value="1"/>
</dbReference>
<dbReference type="InterPro" id="IPR020476">
    <property type="entry name" value="Nudix_hydrolase"/>
</dbReference>
<dbReference type="EMBL" id="DXCX01000002">
    <property type="protein sequence ID" value="HIY72369.1"/>
    <property type="molecule type" value="Genomic_DNA"/>
</dbReference>
<evidence type="ECO:0000256" key="2">
    <source>
        <dbReference type="ARBA" id="ARBA00022801"/>
    </source>
</evidence>
<keyword evidence="2" id="KW-0378">Hydrolase</keyword>
<accession>A0A9D1Z1Q1</accession>
<evidence type="ECO:0000256" key="3">
    <source>
        <dbReference type="ARBA" id="ARBA00022842"/>
    </source>
</evidence>
<protein>
    <submittedName>
        <fullName evidence="5">NUDIX domain-containing protein</fullName>
    </submittedName>
</protein>
<organism evidence="5 6">
    <name type="scientific">Candidatus Intestinimonas merdavium</name>
    <dbReference type="NCBI Taxonomy" id="2838622"/>
    <lineage>
        <taxon>Bacteria</taxon>
        <taxon>Bacillati</taxon>
        <taxon>Bacillota</taxon>
        <taxon>Clostridia</taxon>
        <taxon>Eubacteriales</taxon>
        <taxon>Intestinimonas</taxon>
    </lineage>
</organism>
<reference evidence="5" key="2">
    <citation type="submission" date="2021-04" db="EMBL/GenBank/DDBJ databases">
        <authorList>
            <person name="Gilroy R."/>
        </authorList>
    </citation>
    <scope>NUCLEOTIDE SEQUENCE</scope>
    <source>
        <strain evidence="5">CHK33-7979</strain>
    </source>
</reference>
<comment type="caution">
    <text evidence="5">The sequence shown here is derived from an EMBL/GenBank/DDBJ whole genome shotgun (WGS) entry which is preliminary data.</text>
</comment>
<dbReference type="PANTHER" id="PTHR43046">
    <property type="entry name" value="GDP-MANNOSE MANNOSYL HYDROLASE"/>
    <property type="match status" value="1"/>
</dbReference>
<dbReference type="AlphaFoldDB" id="A0A9D1Z1Q1"/>
<dbReference type="PROSITE" id="PS51462">
    <property type="entry name" value="NUDIX"/>
    <property type="match status" value="1"/>
</dbReference>
<evidence type="ECO:0000259" key="4">
    <source>
        <dbReference type="PROSITE" id="PS51462"/>
    </source>
</evidence>
<dbReference type="InterPro" id="IPR015797">
    <property type="entry name" value="NUDIX_hydrolase-like_dom_sf"/>
</dbReference>
<gene>
    <name evidence="5" type="ORF">H9826_00125</name>
</gene>
<dbReference type="Gene3D" id="3.90.79.10">
    <property type="entry name" value="Nucleoside Triphosphate Pyrophosphohydrolase"/>
    <property type="match status" value="1"/>
</dbReference>
<keyword evidence="3" id="KW-0460">Magnesium</keyword>
<dbReference type="PRINTS" id="PR00502">
    <property type="entry name" value="NUDIXFAMILY"/>
</dbReference>
<comment type="cofactor">
    <cofactor evidence="1">
        <name>Mg(2+)</name>
        <dbReference type="ChEBI" id="CHEBI:18420"/>
    </cofactor>
</comment>
<dbReference type="SUPFAM" id="SSF55811">
    <property type="entry name" value="Nudix"/>
    <property type="match status" value="1"/>
</dbReference>
<evidence type="ECO:0000313" key="6">
    <source>
        <dbReference type="Proteomes" id="UP000886824"/>
    </source>
</evidence>